<dbReference type="GO" id="GO:0005694">
    <property type="term" value="C:chromosome"/>
    <property type="evidence" value="ECO:0007669"/>
    <property type="project" value="InterPro"/>
</dbReference>
<evidence type="ECO:0000256" key="2">
    <source>
        <dbReference type="ARBA" id="ARBA00022801"/>
    </source>
</evidence>
<dbReference type="Gene3D" id="3.40.91.30">
    <property type="match status" value="1"/>
</dbReference>
<evidence type="ECO:0000256" key="7">
    <source>
        <dbReference type="ARBA" id="ARBA00034808"/>
    </source>
</evidence>
<evidence type="ECO:0000256" key="8">
    <source>
        <dbReference type="ARBA" id="ARBA00048988"/>
    </source>
</evidence>
<dbReference type="GO" id="GO:0000725">
    <property type="term" value="P:recombinational repair"/>
    <property type="evidence" value="ECO:0007669"/>
    <property type="project" value="TreeGrafter"/>
</dbReference>
<evidence type="ECO:0000313" key="10">
    <source>
        <dbReference type="EMBL" id="KAB8198748.1"/>
    </source>
</evidence>
<comment type="catalytic activity">
    <reaction evidence="8">
        <text>ATP + H2O = ADP + phosphate + H(+)</text>
        <dbReference type="Rhea" id="RHEA:13065"/>
        <dbReference type="ChEBI" id="CHEBI:15377"/>
        <dbReference type="ChEBI" id="CHEBI:15378"/>
        <dbReference type="ChEBI" id="CHEBI:30616"/>
        <dbReference type="ChEBI" id="CHEBI:43474"/>
        <dbReference type="ChEBI" id="CHEBI:456216"/>
        <dbReference type="EC" id="5.6.2.4"/>
    </reaction>
</comment>
<sequence length="953" mass="106914">MIEGILAWQVIIFVSIALGGRKRGWIVGFWVVWTLLQVFALWLSVIQFGTIWLAWSIFGSKTSGAAVAPPPPKLDPAVEAERLAKQKREDDEFKEAHRQWNSQLSGALPAGRWIPNGSVRRLLAKYPAPKHACKTWKQAVGDTSPEETLQKKFDKRNARHLALQKIVRKEFFDTVEKNPLTDEQIHACVCMDDAVMVVAAAGSGKTSTMVAKTGYVLHEGLATPEQILLLAFNRATADEVGQRIAEQLKGVPGVEKVRSGTFHAFGIDVIGKATGKKPSLAPWVDPSNPGADVREVGEIIRMLSEQDKTFKRDWDLFRTVYARDVGRWDQPDEPEAYANGVRGFRTARGEVVKSKEERTIADWLFYNGVNYDYERPYEHETADHQHRQYFPDFYYPDAKLYHEHFALNEKGQAPKHFQDYLSGVRWKRALHVEKGTALFETTSHGLLTGEAIPALEQVLIERGVQPTFDPSKEVTGLPPVHEQDLARSFRVFQQHVKNNGLTHQDLLTALTVQSKDGFGARLRMYLSIYERIAGEWERRLQRGNFIDFEDMLILAAGHVESGAYKSPYTLILADEFQDSSRARIRLLKALAAQSDPPAHLCVVGDDWQGINRYAGSDITVMTEFEKTFDHATRLSLSTTFRCPQDLCDVSSQFVQANPAQIKKKVKTTNPLTKTPMLAYGFADQDSIAGYVEKQLAHMHELAANGKLTPAKGPHITVMLLGRYRDDKPTALESWQRRFGDTLKIEFRTAHGSKGLEAEYVFVLNVVEGTRGFPSQIQDDPALQLAMPAPDPFPFAEERRLFYVAMTRARKQVRLYTTLGQPSRFLVELAKKEHIKIEPIDGEALEPCPECGRGVLQLRSGPYGDFHGCSRFPACTFKRKVDQVTATTAQPRPRAQKLPTSTKAGDQCPACKRGVIQSRNGRHGPFLGCSRFQEGCKASRNLSATLGQAAKETR</sequence>
<protein>
    <recommendedName>
        <fullName evidence="7">DNA 3'-5' helicase</fullName>
        <ecNumber evidence="7">5.6.2.4</ecNumber>
    </recommendedName>
</protein>
<dbReference type="GO" id="GO:0003677">
    <property type="term" value="F:DNA binding"/>
    <property type="evidence" value="ECO:0007669"/>
    <property type="project" value="InterPro"/>
</dbReference>
<dbReference type="PANTHER" id="PTHR11070">
    <property type="entry name" value="UVRD / RECB / PCRA DNA HELICASE FAMILY MEMBER"/>
    <property type="match status" value="1"/>
</dbReference>
<keyword evidence="4" id="KW-0067">ATP-binding</keyword>
<dbReference type="InterPro" id="IPR014016">
    <property type="entry name" value="UvrD-like_ATP-bd"/>
</dbReference>
<dbReference type="GO" id="GO:0043138">
    <property type="term" value="F:3'-5' DNA helicase activity"/>
    <property type="evidence" value="ECO:0007669"/>
    <property type="project" value="UniProtKB-EC"/>
</dbReference>
<feature type="domain" description="UvrD-like helicase ATP-binding" evidence="9">
    <location>
        <begin position="178"/>
        <end position="643"/>
    </location>
</feature>
<dbReference type="InterPro" id="IPR014017">
    <property type="entry name" value="DNA_helicase_UvrD-like_C"/>
</dbReference>
<dbReference type="InterPro" id="IPR013498">
    <property type="entry name" value="Topo_IA_Znf"/>
</dbReference>
<dbReference type="Pfam" id="PF13361">
    <property type="entry name" value="UvrD_C"/>
    <property type="match status" value="1"/>
</dbReference>
<proteinExistence type="predicted"/>
<dbReference type="EMBL" id="VICD02000006">
    <property type="protein sequence ID" value="KAB8198748.1"/>
    <property type="molecule type" value="Genomic_DNA"/>
</dbReference>
<dbReference type="CDD" id="cd18807">
    <property type="entry name" value="SF1_C_UvrD"/>
    <property type="match status" value="1"/>
</dbReference>
<evidence type="ECO:0000313" key="11">
    <source>
        <dbReference type="Proteomes" id="UP000320431"/>
    </source>
</evidence>
<name>A0A508BFR8_9GAMM</name>
<dbReference type="Gene3D" id="3.30.65.10">
    <property type="entry name" value="Bacterial Topoisomerase I, domain 1"/>
    <property type="match status" value="2"/>
</dbReference>
<keyword evidence="3" id="KW-0347">Helicase</keyword>
<keyword evidence="2" id="KW-0378">Hydrolase</keyword>
<comment type="catalytic activity">
    <reaction evidence="6">
        <text>Couples ATP hydrolysis with the unwinding of duplex DNA by translocating in the 3'-5' direction.</text>
        <dbReference type="EC" id="5.6.2.4"/>
    </reaction>
</comment>
<organism evidence="10 11">
    <name type="scientific">Marilutibacter maris</name>
    <dbReference type="NCBI Taxonomy" id="1605891"/>
    <lineage>
        <taxon>Bacteria</taxon>
        <taxon>Pseudomonadati</taxon>
        <taxon>Pseudomonadota</taxon>
        <taxon>Gammaproteobacteria</taxon>
        <taxon>Lysobacterales</taxon>
        <taxon>Lysobacteraceae</taxon>
        <taxon>Marilutibacter</taxon>
    </lineage>
</organism>
<dbReference type="RefSeq" id="WP_141480839.1">
    <property type="nucleotide sequence ID" value="NZ_VICD02000006.1"/>
</dbReference>
<dbReference type="AlphaFoldDB" id="A0A508BFR8"/>
<evidence type="ECO:0000256" key="3">
    <source>
        <dbReference type="ARBA" id="ARBA00022806"/>
    </source>
</evidence>
<evidence type="ECO:0000256" key="6">
    <source>
        <dbReference type="ARBA" id="ARBA00034617"/>
    </source>
</evidence>
<evidence type="ECO:0000259" key="9">
    <source>
        <dbReference type="PROSITE" id="PS51198"/>
    </source>
</evidence>
<dbReference type="GO" id="GO:0016787">
    <property type="term" value="F:hydrolase activity"/>
    <property type="evidence" value="ECO:0007669"/>
    <property type="project" value="UniProtKB-UniRule"/>
</dbReference>
<dbReference type="InterPro" id="IPR000212">
    <property type="entry name" value="DNA_helicase_UvrD/REP"/>
</dbReference>
<dbReference type="SUPFAM" id="SSF52540">
    <property type="entry name" value="P-loop containing nucleoside triphosphate hydrolases"/>
    <property type="match status" value="1"/>
</dbReference>
<evidence type="ECO:0000256" key="4">
    <source>
        <dbReference type="ARBA" id="ARBA00022840"/>
    </source>
</evidence>
<evidence type="ECO:0000256" key="5">
    <source>
        <dbReference type="ARBA" id="ARBA00023235"/>
    </source>
</evidence>
<dbReference type="PANTHER" id="PTHR11070:SF63">
    <property type="entry name" value="DNA HELICASE IV"/>
    <property type="match status" value="1"/>
</dbReference>
<dbReference type="PROSITE" id="PS51198">
    <property type="entry name" value="UVRD_HELICASE_ATP_BIND"/>
    <property type="match status" value="1"/>
</dbReference>
<dbReference type="GO" id="GO:0005524">
    <property type="term" value="F:ATP binding"/>
    <property type="evidence" value="ECO:0007669"/>
    <property type="project" value="UniProtKB-UniRule"/>
</dbReference>
<dbReference type="GO" id="GO:0005829">
    <property type="term" value="C:cytosol"/>
    <property type="evidence" value="ECO:0007669"/>
    <property type="project" value="TreeGrafter"/>
</dbReference>
<keyword evidence="5" id="KW-0413">Isomerase</keyword>
<dbReference type="EC" id="5.6.2.4" evidence="7"/>
<accession>A0A508BFR8</accession>
<keyword evidence="1" id="KW-0547">Nucleotide-binding</keyword>
<gene>
    <name evidence="10" type="ORF">FKV24_000855</name>
</gene>
<reference evidence="10 11" key="1">
    <citation type="submission" date="2019-10" db="EMBL/GenBank/DDBJ databases">
        <title>Lysobacter alkalisoli sp. nov., isolated from saline-alkaline soil.</title>
        <authorList>
            <person name="Sun J.-Q."/>
        </authorList>
    </citation>
    <scope>NUCLEOTIDE SEQUENCE [LARGE SCALE GENOMIC DNA]</scope>
    <source>
        <strain evidence="10 11">KCTC 42381</strain>
    </source>
</reference>
<dbReference type="GO" id="GO:0006265">
    <property type="term" value="P:DNA topological change"/>
    <property type="evidence" value="ECO:0007669"/>
    <property type="project" value="InterPro"/>
</dbReference>
<dbReference type="InterPro" id="IPR027417">
    <property type="entry name" value="P-loop_NTPase"/>
</dbReference>
<dbReference type="Proteomes" id="UP000320431">
    <property type="component" value="Unassembled WGS sequence"/>
</dbReference>
<dbReference type="Pfam" id="PF00580">
    <property type="entry name" value="UvrD-helicase"/>
    <property type="match status" value="1"/>
</dbReference>
<dbReference type="Pfam" id="PF01396">
    <property type="entry name" value="Zn_ribbon_Top1"/>
    <property type="match status" value="2"/>
</dbReference>
<dbReference type="Gene3D" id="3.40.50.300">
    <property type="entry name" value="P-loop containing nucleotide triphosphate hydrolases"/>
    <property type="match status" value="3"/>
</dbReference>
<dbReference type="SUPFAM" id="SSF57783">
    <property type="entry name" value="Zinc beta-ribbon"/>
    <property type="match status" value="1"/>
</dbReference>
<dbReference type="GO" id="GO:0003916">
    <property type="term" value="F:DNA topoisomerase activity"/>
    <property type="evidence" value="ECO:0007669"/>
    <property type="project" value="InterPro"/>
</dbReference>
<evidence type="ECO:0000256" key="1">
    <source>
        <dbReference type="ARBA" id="ARBA00022741"/>
    </source>
</evidence>
<comment type="caution">
    <text evidence="10">The sequence shown here is derived from an EMBL/GenBank/DDBJ whole genome shotgun (WGS) entry which is preliminary data.</text>
</comment>